<comment type="similarity">
    <text evidence="1">Belongs to the Brp/Blh beta-carotene diooxygenase family.</text>
</comment>
<name>A0ABS7Y2S9_9FLAO</name>
<proteinExistence type="inferred from homology"/>
<feature type="transmembrane region" description="Helical" evidence="1">
    <location>
        <begin position="193"/>
        <end position="218"/>
    </location>
</feature>
<dbReference type="NCBIfam" id="TIGR03753">
    <property type="entry name" value="blh_monoox"/>
    <property type="match status" value="1"/>
</dbReference>
<keyword evidence="1" id="KW-0812">Transmembrane</keyword>
<keyword evidence="1" id="KW-1003">Cell membrane</keyword>
<keyword evidence="1" id="KW-0223">Dioxygenase</keyword>
<comment type="catalytic activity">
    <reaction evidence="1">
        <text>all-trans-beta-carotene + O2 = 2 all-trans-retinal</text>
        <dbReference type="Rhea" id="RHEA:32887"/>
        <dbReference type="ChEBI" id="CHEBI:15379"/>
        <dbReference type="ChEBI" id="CHEBI:17579"/>
        <dbReference type="ChEBI" id="CHEBI:17898"/>
        <dbReference type="EC" id="1.13.11.63"/>
    </reaction>
</comment>
<keyword evidence="1" id="KW-0479">Metal-binding</keyword>
<evidence type="ECO:0000313" key="3">
    <source>
        <dbReference type="Proteomes" id="UP001198402"/>
    </source>
</evidence>
<feature type="transmembrane region" description="Helical" evidence="1">
    <location>
        <begin position="249"/>
        <end position="265"/>
    </location>
</feature>
<dbReference type="Proteomes" id="UP001198402">
    <property type="component" value="Unassembled WGS sequence"/>
</dbReference>
<feature type="transmembrane region" description="Helical" evidence="1">
    <location>
        <begin position="159"/>
        <end position="178"/>
    </location>
</feature>
<dbReference type="InterPro" id="IPR022270">
    <property type="entry name" value="Blh_diox"/>
</dbReference>
<keyword evidence="1" id="KW-0560">Oxidoreductase</keyword>
<keyword evidence="3" id="KW-1185">Reference proteome</keyword>
<keyword evidence="1" id="KW-0408">Iron</keyword>
<sequence length="298" mass="34663">MKFEYLCIVKSSIFRLFLTVFLLWFTLRINFKFESYLAYGLILTVGIFHGSNDISLIRFLKKGSSSHIVKYLVFYVLLVLLTCVVFINLPFIALLLFVAFSCYHFGEQHFHSQLSHQNLIGQILFFGYGALIFGLLFYFNHEATSVVIFELSGVNLAEVHYLLFLILGVIITGVSVFLNRRNFDKEVEFFREIFLLLLFALLFKVASLLWAFAIYFIVWHSIPSLIDQIESLHGQLNSKNLFEYIKSSIIYWLISVVGLVFVYYLSKSLNIQFITLFFAFLAAITIPHVIVMYYLNKN</sequence>
<protein>
    <recommendedName>
        <fullName evidence="1">Probable beta-carotene 15,15'-dioxygenase</fullName>
        <ecNumber evidence="1">1.13.11.63</ecNumber>
    </recommendedName>
</protein>
<feature type="transmembrane region" description="Helical" evidence="1">
    <location>
        <begin position="271"/>
        <end position="295"/>
    </location>
</feature>
<keyword evidence="1" id="KW-1133">Transmembrane helix</keyword>
<feature type="transmembrane region" description="Helical" evidence="1">
    <location>
        <begin position="72"/>
        <end position="99"/>
    </location>
</feature>
<evidence type="ECO:0000313" key="2">
    <source>
        <dbReference type="EMBL" id="MCA0154226.1"/>
    </source>
</evidence>
<gene>
    <name evidence="2" type="ORF">LBV24_13430</name>
</gene>
<reference evidence="3" key="1">
    <citation type="submission" date="2023-07" db="EMBL/GenBank/DDBJ databases">
        <authorList>
            <person name="Yue Y."/>
        </authorList>
    </citation>
    <scope>NUCLEOTIDE SEQUENCE [LARGE SCALE GENOMIC DNA]</scope>
    <source>
        <strain evidence="3">2Y89</strain>
    </source>
</reference>
<accession>A0ABS7Y2S9</accession>
<dbReference type="Pfam" id="PF15461">
    <property type="entry name" value="BCD"/>
    <property type="match status" value="1"/>
</dbReference>
<organism evidence="2 3">
    <name type="scientific">Winogradskyella vincentii</name>
    <dbReference type="NCBI Taxonomy" id="2877122"/>
    <lineage>
        <taxon>Bacteria</taxon>
        <taxon>Pseudomonadati</taxon>
        <taxon>Bacteroidota</taxon>
        <taxon>Flavobacteriia</taxon>
        <taxon>Flavobacteriales</taxon>
        <taxon>Flavobacteriaceae</taxon>
        <taxon>Winogradskyella</taxon>
    </lineage>
</organism>
<comment type="caution">
    <text evidence="2">The sequence shown here is derived from an EMBL/GenBank/DDBJ whole genome shotgun (WGS) entry which is preliminary data.</text>
</comment>
<keyword evidence="1" id="KW-0472">Membrane</keyword>
<dbReference type="RefSeq" id="WP_224479174.1">
    <property type="nucleotide sequence ID" value="NZ_JAIUJS010000009.1"/>
</dbReference>
<comment type="subcellular location">
    <subcellularLocation>
        <location evidence="1">Cell membrane</location>
        <topology evidence="1">Multi-pass membrane protein</topology>
    </subcellularLocation>
</comment>
<comment type="function">
    <text evidence="1">Catalyzes the cleavage of beta-carotene at its central double bond (15,15') to yield two molecules of all-trans-retinal.</text>
</comment>
<dbReference type="HAMAP" id="MF_02093">
    <property type="entry name" value="Beta_carotene_diox"/>
    <property type="match status" value="1"/>
</dbReference>
<feature type="transmembrane region" description="Helical" evidence="1">
    <location>
        <begin position="12"/>
        <end position="31"/>
    </location>
</feature>
<dbReference type="EMBL" id="JAIUJS010000009">
    <property type="protein sequence ID" value="MCA0154226.1"/>
    <property type="molecule type" value="Genomic_DNA"/>
</dbReference>
<dbReference type="EC" id="1.13.11.63" evidence="1"/>
<comment type="caution">
    <text evidence="1">Lacks conserved residue(s) required for the propagation of feature annotation.</text>
</comment>
<comment type="cofactor">
    <cofactor evidence="1">
        <name>Fe(2+)</name>
        <dbReference type="ChEBI" id="CHEBI:29033"/>
    </cofactor>
</comment>
<feature type="transmembrane region" description="Helical" evidence="1">
    <location>
        <begin position="119"/>
        <end position="139"/>
    </location>
</feature>
<evidence type="ECO:0000256" key="1">
    <source>
        <dbReference type="HAMAP-Rule" id="MF_02093"/>
    </source>
</evidence>